<comment type="similarity">
    <text evidence="5">Belongs to the ABC-2 integral membrane protein family.</text>
</comment>
<feature type="transmembrane region" description="Helical" evidence="5">
    <location>
        <begin position="55"/>
        <end position="79"/>
    </location>
</feature>
<evidence type="ECO:0000256" key="2">
    <source>
        <dbReference type="ARBA" id="ARBA00022692"/>
    </source>
</evidence>
<feature type="transmembrane region" description="Helical" evidence="5">
    <location>
        <begin position="99"/>
        <end position="123"/>
    </location>
</feature>
<feature type="domain" description="ABC transmembrane type-2" evidence="6">
    <location>
        <begin position="20"/>
        <end position="249"/>
    </location>
</feature>
<dbReference type="EMBL" id="JAJNBZ010000011">
    <property type="protein sequence ID" value="MCE5170630.1"/>
    <property type="molecule type" value="Genomic_DNA"/>
</dbReference>
<evidence type="ECO:0000313" key="7">
    <source>
        <dbReference type="EMBL" id="MCE5170630.1"/>
    </source>
</evidence>
<dbReference type="PANTHER" id="PTHR43027">
    <property type="entry name" value="DOXORUBICIN RESISTANCE ABC TRANSPORTER PERMEASE PROTEIN DRRC-RELATED"/>
    <property type="match status" value="1"/>
</dbReference>
<accession>A0ABS8YF54</accession>
<gene>
    <name evidence="7" type="ORF">LQV63_15040</name>
</gene>
<keyword evidence="8" id="KW-1185">Reference proteome</keyword>
<feature type="transmembrane region" description="Helical" evidence="5">
    <location>
        <begin position="228"/>
        <end position="246"/>
    </location>
</feature>
<feature type="transmembrane region" description="Helical" evidence="5">
    <location>
        <begin position="23"/>
        <end position="43"/>
    </location>
</feature>
<dbReference type="RefSeq" id="WP_233697305.1">
    <property type="nucleotide sequence ID" value="NZ_JAJNBZ010000011.1"/>
</dbReference>
<name>A0ABS8YF54_9BACL</name>
<dbReference type="Pfam" id="PF01061">
    <property type="entry name" value="ABC2_membrane"/>
    <property type="match status" value="1"/>
</dbReference>
<dbReference type="InterPro" id="IPR047817">
    <property type="entry name" value="ABC2_TM_bact-type"/>
</dbReference>
<evidence type="ECO:0000256" key="3">
    <source>
        <dbReference type="ARBA" id="ARBA00022989"/>
    </source>
</evidence>
<evidence type="ECO:0000256" key="1">
    <source>
        <dbReference type="ARBA" id="ARBA00004141"/>
    </source>
</evidence>
<protein>
    <recommendedName>
        <fullName evidence="5">Transport permease protein</fullName>
    </recommendedName>
</protein>
<dbReference type="InterPro" id="IPR052902">
    <property type="entry name" value="ABC-2_transporter"/>
</dbReference>
<keyword evidence="5" id="KW-1003">Cell membrane</keyword>
<keyword evidence="3 5" id="KW-1133">Transmembrane helix</keyword>
<dbReference type="InterPro" id="IPR013525">
    <property type="entry name" value="ABC2_TM"/>
</dbReference>
<proteinExistence type="inferred from homology"/>
<evidence type="ECO:0000256" key="5">
    <source>
        <dbReference type="RuleBase" id="RU361157"/>
    </source>
</evidence>
<feature type="transmembrane region" description="Helical" evidence="5">
    <location>
        <begin position="135"/>
        <end position="160"/>
    </location>
</feature>
<keyword evidence="4 5" id="KW-0472">Membrane</keyword>
<evidence type="ECO:0000256" key="4">
    <source>
        <dbReference type="ARBA" id="ARBA00023136"/>
    </source>
</evidence>
<feature type="transmembrane region" description="Helical" evidence="5">
    <location>
        <begin position="166"/>
        <end position="185"/>
    </location>
</feature>
<reference evidence="7 8" key="1">
    <citation type="submission" date="2021-11" db="EMBL/GenBank/DDBJ databases">
        <title>Draft genome sequence of Paenibacillus profundus YoMME, a new Gram-positive bacteria with exoelectrogenic properties.</title>
        <authorList>
            <person name="Hubenova Y."/>
            <person name="Hubenova E."/>
            <person name="Manasiev Y."/>
            <person name="Peykov S."/>
            <person name="Mitov M."/>
        </authorList>
    </citation>
    <scope>NUCLEOTIDE SEQUENCE [LARGE SCALE GENOMIC DNA]</scope>
    <source>
        <strain evidence="7 8">YoMME</strain>
    </source>
</reference>
<comment type="caution">
    <text evidence="7">The sequence shown here is derived from an EMBL/GenBank/DDBJ whole genome shotgun (WGS) entry which is preliminary data.</text>
</comment>
<keyword evidence="5" id="KW-0813">Transport</keyword>
<keyword evidence="2 5" id="KW-0812">Transmembrane</keyword>
<evidence type="ECO:0000259" key="6">
    <source>
        <dbReference type="PROSITE" id="PS51012"/>
    </source>
</evidence>
<sequence length="255" mass="29114">MRKLYIFSKFQTNLLLRNFKTTIVGFLLPVIMFFIFSNMLAELEVPNTGRTIVDYLIPAFIPIIIINAVIVIYGQYYILYKEQGNLLKYKLLGLNTFSTSFGIFLATLIFQIIATLFLVIFGVATKGVTVPYENVLSVIFMVLLINLYQFAIVVFTTSVIQKSTTYQSISLIIFYIQIFLGGLTFPPEMFPGFIREIVYIFNPIIYGLVAMRGIWTEGLSILNYSQEVMILSLVTIGLIAIGIFISKKREKTQYQ</sequence>
<dbReference type="Proteomes" id="UP001199916">
    <property type="component" value="Unassembled WGS sequence"/>
</dbReference>
<evidence type="ECO:0000313" key="8">
    <source>
        <dbReference type="Proteomes" id="UP001199916"/>
    </source>
</evidence>
<comment type="subcellular location">
    <subcellularLocation>
        <location evidence="5">Cell membrane</location>
        <topology evidence="5">Multi-pass membrane protein</topology>
    </subcellularLocation>
    <subcellularLocation>
        <location evidence="1">Membrane</location>
        <topology evidence="1">Multi-pass membrane protein</topology>
    </subcellularLocation>
</comment>
<organism evidence="7 8">
    <name type="scientific">Paenibacillus profundus</name>
    <dbReference type="NCBI Taxonomy" id="1173085"/>
    <lineage>
        <taxon>Bacteria</taxon>
        <taxon>Bacillati</taxon>
        <taxon>Bacillota</taxon>
        <taxon>Bacilli</taxon>
        <taxon>Bacillales</taxon>
        <taxon>Paenibacillaceae</taxon>
        <taxon>Paenibacillus</taxon>
    </lineage>
</organism>
<dbReference type="PROSITE" id="PS51012">
    <property type="entry name" value="ABC_TM2"/>
    <property type="match status" value="1"/>
</dbReference>
<dbReference type="PANTHER" id="PTHR43027:SF1">
    <property type="entry name" value="DOXORUBICIN RESISTANCE ABC TRANSPORTER PERMEASE PROTEIN DRRC-RELATED"/>
    <property type="match status" value="1"/>
</dbReference>